<dbReference type="AlphaFoldDB" id="A0A6C0B1N4"/>
<reference evidence="1" key="1">
    <citation type="journal article" date="2020" name="Nature">
        <title>Giant virus diversity and host interactions through global metagenomics.</title>
        <authorList>
            <person name="Schulz F."/>
            <person name="Roux S."/>
            <person name="Paez-Espino D."/>
            <person name="Jungbluth S."/>
            <person name="Walsh D.A."/>
            <person name="Denef V.J."/>
            <person name="McMahon K.D."/>
            <person name="Konstantinidis K.T."/>
            <person name="Eloe-Fadrosh E.A."/>
            <person name="Kyrpides N.C."/>
            <person name="Woyke T."/>
        </authorList>
    </citation>
    <scope>NUCLEOTIDE SEQUENCE</scope>
    <source>
        <strain evidence="1">GVMAG-M-3300009185-7</strain>
    </source>
</reference>
<name>A0A6C0B1N4_9ZZZZ</name>
<dbReference type="Pfam" id="PF00612">
    <property type="entry name" value="IQ"/>
    <property type="match status" value="1"/>
</dbReference>
<dbReference type="EMBL" id="MN739050">
    <property type="protein sequence ID" value="QHS85950.1"/>
    <property type="molecule type" value="Genomic_DNA"/>
</dbReference>
<accession>A0A6C0B1N4</accession>
<evidence type="ECO:0000313" key="1">
    <source>
        <dbReference type="EMBL" id="QHS85950.1"/>
    </source>
</evidence>
<organism evidence="1">
    <name type="scientific">viral metagenome</name>
    <dbReference type="NCBI Taxonomy" id="1070528"/>
    <lineage>
        <taxon>unclassified sequences</taxon>
        <taxon>metagenomes</taxon>
        <taxon>organismal metagenomes</taxon>
    </lineage>
</organism>
<sequence>MLCGSCKNKISNDRCPSKALKNLQFCGKHAKSKNPRLWADVNPVAESAVKIQKIWRGWFVRYLLDMAGPGVLKRSLCHNEEDVITSEEKVHPFNYFAFHEDGKVFWFDIKSIFQLSIDKLKPINPYTRQELSIETRKRMKECIYYREVRLLPLFHDPLYLTDSDKVLAMRWMMISQMLEESLFIDINPMFFIALNRTQLWEFTAMLRNSLLLWAKEHKNVHSRRNIYYVWAHSCWRRQTLEAATPKQVCHYLGGCLLKILKDCKQPYEVCFKILSARHSL</sequence>
<dbReference type="InterPro" id="IPR000048">
    <property type="entry name" value="IQ_motif_EF-hand-BS"/>
</dbReference>
<proteinExistence type="predicted"/>
<protein>
    <submittedName>
        <fullName evidence="1">Uncharacterized protein</fullName>
    </submittedName>
</protein>